<dbReference type="RefSeq" id="WP_018662734.1">
    <property type="nucleotide sequence ID" value="NZ_HF952018.1"/>
</dbReference>
<reference evidence="5" key="1">
    <citation type="submission" date="2013-03" db="EMBL/GenBank/DDBJ databases">
        <title>Draft genome sequence of the hydrogen-ethanol-producing anaerobic alkalithermophilic Caloramator celere.</title>
        <authorList>
            <person name="Ciranna A."/>
            <person name="Larjo A."/>
            <person name="Kivisto A."/>
            <person name="Santala V."/>
            <person name="Roos C."/>
            <person name="Karp M."/>
        </authorList>
    </citation>
    <scope>NUCLEOTIDE SEQUENCE [LARGE SCALE GENOMIC DNA]</scope>
    <source>
        <strain evidence="5">DSM 8682</strain>
    </source>
</reference>
<dbReference type="CDD" id="cd02440">
    <property type="entry name" value="AdoMet_MTases"/>
    <property type="match status" value="1"/>
</dbReference>
<evidence type="ECO:0000313" key="6">
    <source>
        <dbReference type="Proteomes" id="UP000014923"/>
    </source>
</evidence>
<dbReference type="InterPro" id="IPR001737">
    <property type="entry name" value="KsgA/Erm"/>
</dbReference>
<dbReference type="EMBL" id="CAVN010000097">
    <property type="protein sequence ID" value="CDF58541.1"/>
    <property type="molecule type" value="Genomic_DNA"/>
</dbReference>
<accession>R7RT53</accession>
<evidence type="ECO:0000256" key="4">
    <source>
        <dbReference type="ARBA" id="ARBA00022884"/>
    </source>
</evidence>
<evidence type="ECO:0000256" key="1">
    <source>
        <dbReference type="ARBA" id="ARBA00022603"/>
    </source>
</evidence>
<keyword evidence="6" id="KW-1185">Reference proteome</keyword>
<evidence type="ECO:0000256" key="2">
    <source>
        <dbReference type="ARBA" id="ARBA00022679"/>
    </source>
</evidence>
<evidence type="ECO:0000256" key="3">
    <source>
        <dbReference type="ARBA" id="ARBA00022691"/>
    </source>
</evidence>
<dbReference type="GO" id="GO:0003723">
    <property type="term" value="F:RNA binding"/>
    <property type="evidence" value="ECO:0007669"/>
    <property type="project" value="UniProtKB-KW"/>
</dbReference>
<keyword evidence="4" id="KW-0694">RNA-binding</keyword>
<dbReference type="eggNOG" id="COG3963">
    <property type="taxonomic scope" value="Bacteria"/>
</dbReference>
<dbReference type="Proteomes" id="UP000014923">
    <property type="component" value="Unassembled WGS sequence"/>
</dbReference>
<dbReference type="Gene3D" id="3.40.50.150">
    <property type="entry name" value="Vaccinia Virus protein VP39"/>
    <property type="match status" value="1"/>
</dbReference>
<keyword evidence="2" id="KW-0808">Transferase</keyword>
<keyword evidence="3" id="KW-0949">S-adenosyl-L-methionine</keyword>
<proteinExistence type="predicted"/>
<dbReference type="Pfam" id="PF00398">
    <property type="entry name" value="RrnaAD"/>
    <property type="match status" value="1"/>
</dbReference>
<dbReference type="SUPFAM" id="SSF53335">
    <property type="entry name" value="S-adenosyl-L-methionine-dependent methyltransferases"/>
    <property type="match status" value="1"/>
</dbReference>
<dbReference type="GO" id="GO:0008168">
    <property type="term" value="F:methyltransferase activity"/>
    <property type="evidence" value="ECO:0007669"/>
    <property type="project" value="UniProtKB-KW"/>
</dbReference>
<dbReference type="AlphaFoldDB" id="R7RT53"/>
<organism evidence="5 6">
    <name type="scientific">Thermobrachium celere DSM 8682</name>
    <dbReference type="NCBI Taxonomy" id="941824"/>
    <lineage>
        <taxon>Bacteria</taxon>
        <taxon>Bacillati</taxon>
        <taxon>Bacillota</taxon>
        <taxon>Clostridia</taxon>
        <taxon>Eubacteriales</taxon>
        <taxon>Clostridiaceae</taxon>
        <taxon>Thermobrachium</taxon>
    </lineage>
</organism>
<protein>
    <submittedName>
        <fullName evidence="5">Ribosomal RNA adenine dimethylase</fullName>
    </submittedName>
</protein>
<evidence type="ECO:0000313" key="5">
    <source>
        <dbReference type="EMBL" id="CDF58541.1"/>
    </source>
</evidence>
<dbReference type="OrthoDB" id="9805585at2"/>
<comment type="caution">
    <text evidence="5">The sequence shown here is derived from an EMBL/GenBank/DDBJ whole genome shotgun (WGS) entry which is preliminary data.</text>
</comment>
<dbReference type="HOGENOM" id="CLU_085338_2_0_9"/>
<sequence length="189" mass="21785">MEYKVFISQFIKNPNFTGAILPSSKKLCKKMMEGIDFNKAECIVEYGPGTGVFTEELIKRRKKDTILIAIEYNEEFYDILVNKFSGVDNLFIINDSAENIKEYLKVLEINKVDYIVSGLPFTSLPSEVAENILRNTKEILSIHGVFITFQYTLLKLKLFRRYFNLITLKRTFLNVPPAYVLICNNGKEG</sequence>
<gene>
    <name evidence="5" type="ORF">TCEL_00587</name>
</gene>
<dbReference type="InterPro" id="IPR029063">
    <property type="entry name" value="SAM-dependent_MTases_sf"/>
</dbReference>
<keyword evidence="1 5" id="KW-0489">Methyltransferase</keyword>
<dbReference type="GO" id="GO:0032259">
    <property type="term" value="P:methylation"/>
    <property type="evidence" value="ECO:0007669"/>
    <property type="project" value="UniProtKB-KW"/>
</dbReference>
<name>R7RT53_9CLOT</name>